<proteinExistence type="inferred from homology"/>
<keyword evidence="2" id="KW-0560">Oxidoreductase</keyword>
<dbReference type="GO" id="GO:0016491">
    <property type="term" value="F:oxidoreductase activity"/>
    <property type="evidence" value="ECO:0007669"/>
    <property type="project" value="UniProtKB-KW"/>
</dbReference>
<accession>A0A6J6S5L4</accession>
<dbReference type="PANTHER" id="PTHR24321:SF8">
    <property type="entry name" value="ESTRADIOL 17-BETA-DEHYDROGENASE 8-RELATED"/>
    <property type="match status" value="1"/>
</dbReference>
<evidence type="ECO:0000313" key="4">
    <source>
        <dbReference type="EMBL" id="CAB4888535.1"/>
    </source>
</evidence>
<gene>
    <name evidence="3" type="ORF">UFOPK2754_00402</name>
    <name evidence="4" type="ORF">UFOPK3543_00040</name>
    <name evidence="5" type="ORF">UFOPK3967_01976</name>
</gene>
<reference evidence="3" key="1">
    <citation type="submission" date="2020-05" db="EMBL/GenBank/DDBJ databases">
        <authorList>
            <person name="Chiriac C."/>
            <person name="Salcher M."/>
            <person name="Ghai R."/>
            <person name="Kavagutti S V."/>
        </authorList>
    </citation>
    <scope>NUCLEOTIDE SEQUENCE</scope>
</reference>
<dbReference type="EMBL" id="CAFBOS010000132">
    <property type="protein sequence ID" value="CAB5006084.1"/>
    <property type="molecule type" value="Genomic_DNA"/>
</dbReference>
<evidence type="ECO:0000313" key="3">
    <source>
        <dbReference type="EMBL" id="CAB4729837.1"/>
    </source>
</evidence>
<dbReference type="EMBL" id="CAFBMH010000001">
    <property type="protein sequence ID" value="CAB4888535.1"/>
    <property type="molecule type" value="Genomic_DNA"/>
</dbReference>
<dbReference type="InterPro" id="IPR002347">
    <property type="entry name" value="SDR_fam"/>
</dbReference>
<dbReference type="InterPro" id="IPR036291">
    <property type="entry name" value="NAD(P)-bd_dom_sf"/>
</dbReference>
<dbReference type="Pfam" id="PF13561">
    <property type="entry name" value="adh_short_C2"/>
    <property type="match status" value="1"/>
</dbReference>
<name>A0A6J6S5L4_9ZZZZ</name>
<dbReference type="Gene3D" id="3.40.50.720">
    <property type="entry name" value="NAD(P)-binding Rossmann-like Domain"/>
    <property type="match status" value="1"/>
</dbReference>
<dbReference type="PRINTS" id="PR00081">
    <property type="entry name" value="GDHRDH"/>
</dbReference>
<dbReference type="AlphaFoldDB" id="A0A6J6S5L4"/>
<organism evidence="3">
    <name type="scientific">freshwater metagenome</name>
    <dbReference type="NCBI Taxonomy" id="449393"/>
    <lineage>
        <taxon>unclassified sequences</taxon>
        <taxon>metagenomes</taxon>
        <taxon>ecological metagenomes</taxon>
    </lineage>
</organism>
<dbReference type="PRINTS" id="PR00080">
    <property type="entry name" value="SDRFAMILY"/>
</dbReference>
<dbReference type="CDD" id="cd05233">
    <property type="entry name" value="SDR_c"/>
    <property type="match status" value="1"/>
</dbReference>
<sequence>MTGSTAGLGKEVARLFAAESACTVVTGRNTARGDAVVAEIRAAGGAATFFRADLTIEDEARGLMRAAAAAYGPVTVLVNNAVAPEVVAADRKLLEVPPEVWQRMYEVNVIGAVWLMQEAMPGMIEVGHGSIVNISSRTAERSSPKLAAYTASKGAMNALARSITLDYARQGIRCNTVQPGYIVHEERDADMTPERVRYITDMSLTRPATARDVAYAILFLASHEAECISGVTLQVDGGSSFARSRTMD</sequence>
<evidence type="ECO:0000313" key="5">
    <source>
        <dbReference type="EMBL" id="CAB5006084.1"/>
    </source>
</evidence>
<dbReference type="FunFam" id="3.40.50.720:FF:000084">
    <property type="entry name" value="Short-chain dehydrogenase reductase"/>
    <property type="match status" value="1"/>
</dbReference>
<protein>
    <submittedName>
        <fullName evidence="3">Unannotated protein</fullName>
    </submittedName>
</protein>
<dbReference type="SUPFAM" id="SSF51735">
    <property type="entry name" value="NAD(P)-binding Rossmann-fold domains"/>
    <property type="match status" value="1"/>
</dbReference>
<evidence type="ECO:0000256" key="2">
    <source>
        <dbReference type="ARBA" id="ARBA00023002"/>
    </source>
</evidence>
<comment type="similarity">
    <text evidence="1">Belongs to the short-chain dehydrogenases/reductases (SDR) family.</text>
</comment>
<dbReference type="EMBL" id="CAEZYR010000008">
    <property type="protein sequence ID" value="CAB4729837.1"/>
    <property type="molecule type" value="Genomic_DNA"/>
</dbReference>
<evidence type="ECO:0000256" key="1">
    <source>
        <dbReference type="ARBA" id="ARBA00006484"/>
    </source>
</evidence>
<dbReference type="PANTHER" id="PTHR24321">
    <property type="entry name" value="DEHYDROGENASES, SHORT CHAIN"/>
    <property type="match status" value="1"/>
</dbReference>